<comment type="caution">
    <text evidence="2">The sequence shown here is derived from an EMBL/GenBank/DDBJ whole genome shotgun (WGS) entry which is preliminary data.</text>
</comment>
<sequence length="352" mass="36970">MSARRRRRALFAGGVVVALLIGWGAAEWVRDGGPFGTEARHCWDAWAPDDAPFLSDAWLGEAGHRTGTSEGPERGEGECTVSVASSDRDDLRSEIEVVYGPAPEGADERFDWLLEHLGGTAVPVPDGLPGAVTAESGMLVLPERCDNADGRPTTVSLTAKSTRNWNNGRRATSSGLGGVDRVARLLVAAADAAMDRAGCGGPRQEVRSPVLNLPEDAEKVFWSSASSLCRIPGLAVDKVTADSLGDQRVGVVGPELQTCVVTRRHSAEPYLSAVMVARPGLMRLFEGLAGDGVPAPGWRGTGSLAGNRQVVRTECGDRRMGFLMAGTSEEQAAAFANSAADRLGCAAVAPRP</sequence>
<evidence type="ECO:0000256" key="1">
    <source>
        <dbReference type="SAM" id="MobiDB-lite"/>
    </source>
</evidence>
<feature type="region of interest" description="Disordered" evidence="1">
    <location>
        <begin position="62"/>
        <end position="88"/>
    </location>
</feature>
<gene>
    <name evidence="2" type="ORF">AB852_10160</name>
</gene>
<organism evidence="2 3">
    <name type="scientific">Streptomyces uncialis</name>
    <dbReference type="NCBI Taxonomy" id="1048205"/>
    <lineage>
        <taxon>Bacteria</taxon>
        <taxon>Bacillati</taxon>
        <taxon>Actinomycetota</taxon>
        <taxon>Actinomycetes</taxon>
        <taxon>Kitasatosporales</taxon>
        <taxon>Streptomycetaceae</taxon>
        <taxon>Streptomyces</taxon>
    </lineage>
</organism>
<keyword evidence="3" id="KW-1185">Reference proteome</keyword>
<dbReference type="AlphaFoldDB" id="A0A1Q4VBK8"/>
<dbReference type="Proteomes" id="UP000186455">
    <property type="component" value="Unassembled WGS sequence"/>
</dbReference>
<proteinExistence type="predicted"/>
<evidence type="ECO:0000313" key="3">
    <source>
        <dbReference type="Proteomes" id="UP000186455"/>
    </source>
</evidence>
<dbReference type="EMBL" id="LFBV01000002">
    <property type="protein sequence ID" value="OKH95207.1"/>
    <property type="molecule type" value="Genomic_DNA"/>
</dbReference>
<protein>
    <submittedName>
        <fullName evidence="2">Uncharacterized protein</fullName>
    </submittedName>
</protein>
<reference evidence="2 3" key="1">
    <citation type="submission" date="2015-06" db="EMBL/GenBank/DDBJ databases">
        <title>Cloning and characterization of the uncialamcin biosynthetic gene cluster.</title>
        <authorList>
            <person name="Yan X."/>
            <person name="Huang T."/>
            <person name="Ge H."/>
            <person name="Shen B."/>
        </authorList>
    </citation>
    <scope>NUCLEOTIDE SEQUENCE [LARGE SCALE GENOMIC DNA]</scope>
    <source>
        <strain evidence="2 3">DCA2648</strain>
    </source>
</reference>
<accession>A0A1Q4VBK8</accession>
<evidence type="ECO:0000313" key="2">
    <source>
        <dbReference type="EMBL" id="OKH95207.1"/>
    </source>
</evidence>
<name>A0A1Q4VBK8_9ACTN</name>